<organism evidence="1">
    <name type="scientific">metagenome</name>
    <dbReference type="NCBI Taxonomy" id="256318"/>
    <lineage>
        <taxon>unclassified sequences</taxon>
        <taxon>metagenomes</taxon>
    </lineage>
</organism>
<name>A0A2P2CAC7_9ZZZZ</name>
<reference evidence="1" key="1">
    <citation type="submission" date="2015-08" db="EMBL/GenBank/DDBJ databases">
        <authorList>
            <person name="Babu N.S."/>
            <person name="Beckwith C.J."/>
            <person name="Beseler K.G."/>
            <person name="Brison A."/>
            <person name="Carone J.V."/>
            <person name="Caskin T.P."/>
            <person name="Diamond M."/>
            <person name="Durham M.E."/>
            <person name="Foxe J.M."/>
            <person name="Go M."/>
            <person name="Henderson B.A."/>
            <person name="Jones I.B."/>
            <person name="McGettigan J.A."/>
            <person name="Micheletti S.J."/>
            <person name="Nasrallah M.E."/>
            <person name="Ortiz D."/>
            <person name="Piller C.R."/>
            <person name="Privatt S.R."/>
            <person name="Schneider S.L."/>
            <person name="Sharp S."/>
            <person name="Smith T.C."/>
            <person name="Stanton J.D."/>
            <person name="Ullery H.E."/>
            <person name="Wilson R.J."/>
            <person name="Serrano M.G."/>
            <person name="Buck G."/>
            <person name="Lee V."/>
            <person name="Wang Y."/>
            <person name="Carvalho R."/>
            <person name="Voegtly L."/>
            <person name="Shi R."/>
            <person name="Duckworth R."/>
            <person name="Johnson A."/>
            <person name="Loviza R."/>
            <person name="Walstead R."/>
            <person name="Shah Z."/>
            <person name="Kiflezghi M."/>
            <person name="Wade K."/>
            <person name="Ball S.L."/>
            <person name="Bradley K.W."/>
            <person name="Asai D.J."/>
            <person name="Bowman C.A."/>
            <person name="Russell D.A."/>
            <person name="Pope W.H."/>
            <person name="Jacobs-Sera D."/>
            <person name="Hendrix R.W."/>
            <person name="Hatfull G.F."/>
        </authorList>
    </citation>
    <scope>NUCLEOTIDE SEQUENCE</scope>
</reference>
<protein>
    <submittedName>
        <fullName evidence="1">Uncharacterized protein</fullName>
    </submittedName>
</protein>
<dbReference type="EMBL" id="CZKA01000050">
    <property type="protein sequence ID" value="CUR58920.1"/>
    <property type="molecule type" value="Genomic_DNA"/>
</dbReference>
<evidence type="ECO:0000313" key="1">
    <source>
        <dbReference type="EMBL" id="CUR58920.1"/>
    </source>
</evidence>
<proteinExistence type="predicted"/>
<dbReference type="AlphaFoldDB" id="A0A2P2CAC7"/>
<accession>A0A2P2CAC7</accession>
<sequence length="40" mass="4321">MPTSHSRSNGKSLHMIHMLLFDPSLMSRGGLTGSEAIDHA</sequence>
<gene>
    <name evidence="1" type="ORF">NOCA2540110</name>
</gene>